<feature type="region of interest" description="Disordered" evidence="1">
    <location>
        <begin position="1"/>
        <end position="31"/>
    </location>
</feature>
<evidence type="ECO:0000313" key="2">
    <source>
        <dbReference type="EMBL" id="VEL22088.1"/>
    </source>
</evidence>
<dbReference type="Proteomes" id="UP000784294">
    <property type="component" value="Unassembled WGS sequence"/>
</dbReference>
<keyword evidence="3" id="KW-1185">Reference proteome</keyword>
<name>A0A448WWN2_9PLAT</name>
<dbReference type="EMBL" id="CAAALY010054644">
    <property type="protein sequence ID" value="VEL22088.1"/>
    <property type="molecule type" value="Genomic_DNA"/>
</dbReference>
<gene>
    <name evidence="2" type="ORF">PXEA_LOCUS15528</name>
</gene>
<evidence type="ECO:0000313" key="3">
    <source>
        <dbReference type="Proteomes" id="UP000784294"/>
    </source>
</evidence>
<comment type="caution">
    <text evidence="2">The sequence shown here is derived from an EMBL/GenBank/DDBJ whole genome shotgun (WGS) entry which is preliminary data.</text>
</comment>
<feature type="compositionally biased region" description="Polar residues" evidence="1">
    <location>
        <begin position="67"/>
        <end position="84"/>
    </location>
</feature>
<sequence>MRLSCGRFDRPNSGKCAGEGEPQSRVEELNTPNQVILESEDVCSRADGTIYWIADLTQQPSEIRAQNQLDPGSNVFASSPSTTLDAEETVVSKEA</sequence>
<protein>
    <submittedName>
        <fullName evidence="2">Uncharacterized protein</fullName>
    </submittedName>
</protein>
<feature type="region of interest" description="Disordered" evidence="1">
    <location>
        <begin position="67"/>
        <end position="95"/>
    </location>
</feature>
<evidence type="ECO:0000256" key="1">
    <source>
        <dbReference type="SAM" id="MobiDB-lite"/>
    </source>
</evidence>
<dbReference type="AlphaFoldDB" id="A0A448WWN2"/>
<accession>A0A448WWN2</accession>
<organism evidence="2 3">
    <name type="scientific">Protopolystoma xenopodis</name>
    <dbReference type="NCBI Taxonomy" id="117903"/>
    <lineage>
        <taxon>Eukaryota</taxon>
        <taxon>Metazoa</taxon>
        <taxon>Spiralia</taxon>
        <taxon>Lophotrochozoa</taxon>
        <taxon>Platyhelminthes</taxon>
        <taxon>Monogenea</taxon>
        <taxon>Polyopisthocotylea</taxon>
        <taxon>Polystomatidea</taxon>
        <taxon>Polystomatidae</taxon>
        <taxon>Protopolystoma</taxon>
    </lineage>
</organism>
<reference evidence="2" key="1">
    <citation type="submission" date="2018-11" db="EMBL/GenBank/DDBJ databases">
        <authorList>
            <consortium name="Pathogen Informatics"/>
        </authorList>
    </citation>
    <scope>NUCLEOTIDE SEQUENCE</scope>
</reference>
<proteinExistence type="predicted"/>